<keyword evidence="3" id="KW-1185">Reference proteome</keyword>
<dbReference type="OrthoDB" id="9778545at2"/>
<feature type="signal peptide" evidence="1">
    <location>
        <begin position="1"/>
        <end position="17"/>
    </location>
</feature>
<proteinExistence type="predicted"/>
<dbReference type="AlphaFoldDB" id="W0A6P9"/>
<evidence type="ECO:0000256" key="1">
    <source>
        <dbReference type="SAM" id="SignalP"/>
    </source>
</evidence>
<feature type="chain" id="PRO_5004784940" evidence="1">
    <location>
        <begin position="18"/>
        <end position="51"/>
    </location>
</feature>
<accession>W0A6P9</accession>
<gene>
    <name evidence="2" type="ORF">NX02_09465</name>
</gene>
<dbReference type="KEGG" id="ssan:NX02_09465"/>
<dbReference type="RefSeq" id="WP_157102602.1">
    <property type="nucleotide sequence ID" value="NZ_CP006644.1"/>
</dbReference>
<sequence>MKKFLLLAFACFLPAASVPNPPHWHKAQAERLVEWLDAAADGPSAKSTRAA</sequence>
<dbReference type="EMBL" id="CP006644">
    <property type="protein sequence ID" value="AHE53614.1"/>
    <property type="molecule type" value="Genomic_DNA"/>
</dbReference>
<organism evidence="2 3">
    <name type="scientific">Sphingomonas sanxanigenens DSM 19645 = NX02</name>
    <dbReference type="NCBI Taxonomy" id="1123269"/>
    <lineage>
        <taxon>Bacteria</taxon>
        <taxon>Pseudomonadati</taxon>
        <taxon>Pseudomonadota</taxon>
        <taxon>Alphaproteobacteria</taxon>
        <taxon>Sphingomonadales</taxon>
        <taxon>Sphingomonadaceae</taxon>
        <taxon>Sphingomonas</taxon>
    </lineage>
</organism>
<evidence type="ECO:0000313" key="3">
    <source>
        <dbReference type="Proteomes" id="UP000018851"/>
    </source>
</evidence>
<evidence type="ECO:0000313" key="2">
    <source>
        <dbReference type="EMBL" id="AHE53614.1"/>
    </source>
</evidence>
<name>W0A6P9_9SPHN</name>
<dbReference type="PATRIC" id="fig|1123269.5.peg.1852"/>
<dbReference type="HOGENOM" id="CLU_3103953_0_0_5"/>
<dbReference type="Proteomes" id="UP000018851">
    <property type="component" value="Chromosome"/>
</dbReference>
<protein>
    <submittedName>
        <fullName evidence="2">Uncharacterized protein</fullName>
    </submittedName>
</protein>
<keyword evidence="1" id="KW-0732">Signal</keyword>
<reference evidence="2 3" key="1">
    <citation type="submission" date="2013-07" db="EMBL/GenBank/DDBJ databases">
        <title>Completed genome of Sphingomonas sanxanigenens NX02.</title>
        <authorList>
            <person name="Ma T."/>
            <person name="Huang H."/>
            <person name="Wu M."/>
            <person name="Li X."/>
            <person name="Li G."/>
        </authorList>
    </citation>
    <scope>NUCLEOTIDE SEQUENCE [LARGE SCALE GENOMIC DNA]</scope>
    <source>
        <strain evidence="2 3">NX02</strain>
    </source>
</reference>
<dbReference type="STRING" id="1123269.NX02_09465"/>